<comment type="subunit">
    <text evidence="6">Monomer.</text>
</comment>
<comment type="miscellaneous">
    <text evidence="6">The porphobilinogen subunits are added to the dipyrromethane group.</text>
</comment>
<keyword evidence="10" id="KW-1185">Reference proteome</keyword>
<dbReference type="InterPro" id="IPR000860">
    <property type="entry name" value="HemC"/>
</dbReference>
<dbReference type="SUPFAM" id="SSF54782">
    <property type="entry name" value="Porphobilinogen deaminase (hydroxymethylbilane synthase), C-terminal domain"/>
    <property type="match status" value="1"/>
</dbReference>
<comment type="catalytic activity">
    <reaction evidence="5 6">
        <text>4 porphobilinogen + H2O = hydroxymethylbilane + 4 NH4(+)</text>
        <dbReference type="Rhea" id="RHEA:13185"/>
        <dbReference type="ChEBI" id="CHEBI:15377"/>
        <dbReference type="ChEBI" id="CHEBI:28938"/>
        <dbReference type="ChEBI" id="CHEBI:57845"/>
        <dbReference type="ChEBI" id="CHEBI:58126"/>
        <dbReference type="EC" id="2.5.1.61"/>
    </reaction>
</comment>
<evidence type="ECO:0000256" key="6">
    <source>
        <dbReference type="HAMAP-Rule" id="MF_00260"/>
    </source>
</evidence>
<keyword evidence="3 6" id="KW-0808">Transferase</keyword>
<dbReference type="PIRSF" id="PIRSF001438">
    <property type="entry name" value="4pyrrol_synth_OHMeBilane_synth"/>
    <property type="match status" value="1"/>
</dbReference>
<comment type="function">
    <text evidence="1 6">Tetrapolymerization of the monopyrrole PBG into the hydroxymethylbilane pre-uroporphyrinogen in several discrete steps.</text>
</comment>
<dbReference type="EC" id="2.5.1.61" evidence="6"/>
<dbReference type="InterPro" id="IPR036803">
    <property type="entry name" value="Porphobilinogen_deaminase_C_sf"/>
</dbReference>
<name>A0ABW3PI61_9LACO</name>
<dbReference type="EMBL" id="JBHTLH010000004">
    <property type="protein sequence ID" value="MFD1123883.1"/>
    <property type="molecule type" value="Genomic_DNA"/>
</dbReference>
<reference evidence="10" key="1">
    <citation type="journal article" date="2019" name="Int. J. Syst. Evol. Microbiol.">
        <title>The Global Catalogue of Microorganisms (GCM) 10K type strain sequencing project: providing services to taxonomists for standard genome sequencing and annotation.</title>
        <authorList>
            <consortium name="The Broad Institute Genomics Platform"/>
            <consortium name="The Broad Institute Genome Sequencing Center for Infectious Disease"/>
            <person name="Wu L."/>
            <person name="Ma J."/>
        </authorList>
    </citation>
    <scope>NUCLEOTIDE SEQUENCE [LARGE SCALE GENOMIC DNA]</scope>
    <source>
        <strain evidence="10">CCUG 71848</strain>
    </source>
</reference>
<keyword evidence="4 6" id="KW-0627">Porphyrin biosynthesis</keyword>
<proteinExistence type="inferred from homology"/>
<dbReference type="SUPFAM" id="SSF53850">
    <property type="entry name" value="Periplasmic binding protein-like II"/>
    <property type="match status" value="1"/>
</dbReference>
<accession>A0ABW3PI61</accession>
<evidence type="ECO:0000256" key="4">
    <source>
        <dbReference type="ARBA" id="ARBA00023244"/>
    </source>
</evidence>
<comment type="cofactor">
    <cofactor evidence="6">
        <name>dipyrromethane</name>
        <dbReference type="ChEBI" id="CHEBI:60342"/>
    </cofactor>
    <text evidence="6">Binds 1 dipyrromethane group covalently.</text>
</comment>
<dbReference type="InterPro" id="IPR022417">
    <property type="entry name" value="Porphobilin_deaminase_N"/>
</dbReference>
<evidence type="ECO:0000256" key="2">
    <source>
        <dbReference type="ARBA" id="ARBA00005638"/>
    </source>
</evidence>
<dbReference type="PANTHER" id="PTHR11557:SF0">
    <property type="entry name" value="PORPHOBILINOGEN DEAMINASE"/>
    <property type="match status" value="1"/>
</dbReference>
<dbReference type="InterPro" id="IPR022418">
    <property type="entry name" value="Porphobilinogen_deaminase_C"/>
</dbReference>
<gene>
    <name evidence="6 9" type="primary">hemC</name>
    <name evidence="9" type="ORF">ACFQ22_00705</name>
</gene>
<dbReference type="HAMAP" id="MF_00260">
    <property type="entry name" value="Porphobil_deam"/>
    <property type="match status" value="1"/>
</dbReference>
<evidence type="ECO:0000313" key="10">
    <source>
        <dbReference type="Proteomes" id="UP001597156"/>
    </source>
</evidence>
<feature type="domain" description="Porphobilinogen deaminase C-terminal" evidence="8">
    <location>
        <begin position="228"/>
        <end position="293"/>
    </location>
</feature>
<evidence type="ECO:0000256" key="3">
    <source>
        <dbReference type="ARBA" id="ARBA00022679"/>
    </source>
</evidence>
<evidence type="ECO:0000313" key="9">
    <source>
        <dbReference type="EMBL" id="MFD1123883.1"/>
    </source>
</evidence>
<sequence length="304" mass="33486">MKNRWIVGTRKSDLALKQTQQVIEALKEYTPHIEIIVHEITTEGDQNLKDSLQDIGGKGVFVKEIEKQLLVKKIDFAVHSLKDVMPSLPKNLTIGCIPKRASPFDCLVTSKPFRRLADLPRGARIGTNSVRRQGQLLHLRPDLKIIPIRGNIDTRIKKISSDHLTGIILAEAGISRSKIDLSNLYQLTLKGDLLPAAGQGAIAIECRSSDQDTLQLIRKIEDPGTRQAVTIERQFLKALGGSCNYPIGAYADCKENEMIFSGMVASEDGKKLFLRKQVGTVEDGLGIATAEKLISMGALNLINN</sequence>
<dbReference type="RefSeq" id="WP_121979152.1">
    <property type="nucleotide sequence ID" value="NZ_JBHTLH010000004.1"/>
</dbReference>
<feature type="modified residue" description="S-(dipyrrolylmethanemethyl)cysteine" evidence="6">
    <location>
        <position position="243"/>
    </location>
</feature>
<dbReference type="Proteomes" id="UP001597156">
    <property type="component" value="Unassembled WGS sequence"/>
</dbReference>
<evidence type="ECO:0000259" key="7">
    <source>
        <dbReference type="Pfam" id="PF01379"/>
    </source>
</evidence>
<dbReference type="GO" id="GO:0004418">
    <property type="term" value="F:hydroxymethylbilane synthase activity"/>
    <property type="evidence" value="ECO:0007669"/>
    <property type="project" value="UniProtKB-EC"/>
</dbReference>
<dbReference type="PANTHER" id="PTHR11557">
    <property type="entry name" value="PORPHOBILINOGEN DEAMINASE"/>
    <property type="match status" value="1"/>
</dbReference>
<dbReference type="NCBIfam" id="TIGR00212">
    <property type="entry name" value="hemC"/>
    <property type="match status" value="1"/>
</dbReference>
<protein>
    <recommendedName>
        <fullName evidence="6">Porphobilinogen deaminase</fullName>
        <shortName evidence="6">PBG</shortName>
        <ecNumber evidence="6">2.5.1.61</ecNumber>
    </recommendedName>
    <alternativeName>
        <fullName evidence="6">Hydroxymethylbilane synthase</fullName>
        <shortName evidence="6">HMBS</shortName>
    </alternativeName>
    <alternativeName>
        <fullName evidence="6">Pre-uroporphyrinogen synthase</fullName>
    </alternativeName>
</protein>
<evidence type="ECO:0000256" key="1">
    <source>
        <dbReference type="ARBA" id="ARBA00002869"/>
    </source>
</evidence>
<evidence type="ECO:0000259" key="8">
    <source>
        <dbReference type="Pfam" id="PF03900"/>
    </source>
</evidence>
<comment type="similarity">
    <text evidence="2 6">Belongs to the HMBS family.</text>
</comment>
<dbReference type="Gene3D" id="3.30.160.40">
    <property type="entry name" value="Porphobilinogen deaminase, C-terminal domain"/>
    <property type="match status" value="1"/>
</dbReference>
<feature type="domain" description="Porphobilinogen deaminase N-terminal" evidence="7">
    <location>
        <begin position="7"/>
        <end position="214"/>
    </location>
</feature>
<evidence type="ECO:0000256" key="5">
    <source>
        <dbReference type="ARBA" id="ARBA00048169"/>
    </source>
</evidence>
<comment type="caution">
    <text evidence="9">The sequence shown here is derived from an EMBL/GenBank/DDBJ whole genome shotgun (WGS) entry which is preliminary data.</text>
</comment>
<dbReference type="Pfam" id="PF03900">
    <property type="entry name" value="Porphobil_deamC"/>
    <property type="match status" value="1"/>
</dbReference>
<dbReference type="Pfam" id="PF01379">
    <property type="entry name" value="Porphobil_deam"/>
    <property type="match status" value="1"/>
</dbReference>
<organism evidence="9 10">
    <name type="scientific">Lentilactobacillus raoultii</name>
    <dbReference type="NCBI Taxonomy" id="1987503"/>
    <lineage>
        <taxon>Bacteria</taxon>
        <taxon>Bacillati</taxon>
        <taxon>Bacillota</taxon>
        <taxon>Bacilli</taxon>
        <taxon>Lactobacillales</taxon>
        <taxon>Lactobacillaceae</taxon>
        <taxon>Lentilactobacillus</taxon>
    </lineage>
</organism>
<dbReference type="PRINTS" id="PR00151">
    <property type="entry name" value="PORPHBDMNASE"/>
</dbReference>
<dbReference type="Gene3D" id="3.40.190.10">
    <property type="entry name" value="Periplasmic binding protein-like II"/>
    <property type="match status" value="2"/>
</dbReference>